<dbReference type="GO" id="GO:0030659">
    <property type="term" value="C:cytoplasmic vesicle membrane"/>
    <property type="evidence" value="ECO:0007669"/>
    <property type="project" value="TreeGrafter"/>
</dbReference>
<dbReference type="GO" id="GO:0006897">
    <property type="term" value="P:endocytosis"/>
    <property type="evidence" value="ECO:0007669"/>
    <property type="project" value="TreeGrafter"/>
</dbReference>
<dbReference type="AlphaFoldDB" id="A0A0N5AU44"/>
<feature type="transmembrane region" description="Helical" evidence="1">
    <location>
        <begin position="34"/>
        <end position="56"/>
    </location>
</feature>
<evidence type="ECO:0000313" key="2">
    <source>
        <dbReference type="Proteomes" id="UP000046393"/>
    </source>
</evidence>
<keyword evidence="1" id="KW-0812">Transmembrane</keyword>
<keyword evidence="1" id="KW-0472">Membrane</keyword>
<protein>
    <submittedName>
        <fullName evidence="3">SSD domain-containing protein</fullName>
    </submittedName>
</protein>
<evidence type="ECO:0000256" key="1">
    <source>
        <dbReference type="SAM" id="Phobius"/>
    </source>
</evidence>
<feature type="transmembrane region" description="Helical" evidence="1">
    <location>
        <begin position="311"/>
        <end position="332"/>
    </location>
</feature>
<sequence length="569" mass="66134">MCWEGPNIAILSLIIILAYSMLFIQSNFAYTKLILAAAIAVLLIFTLFFFSVFLLISGRRECKGLKWYQIFRYGDENFPGLYLLNWRFIDVVDLHDKLLDAKESFVRSIGKFASTPYMRCPIAFVFQQFYGYFRTELHENYFLDENSEARAFLERHQQLFSESEQFLELVFHEPVDYSDTKRKEDILSLLDWAVRNRYASKTMSWLKDFTRFETSTVYDITSETFTPIISHVFLNTDHFKKYQTDIVFDKFETQIVASRMYLELTEKGVAERFQFVFSIFSFKLARTHEIPLYIKAPFAFSIQHDIMPTMLLCFGVFVCCVCVLTLLCYGIPALTTLVVLSDISVMIGVIGYATYCVIPLNIATFSVALCGNVLTTATAAYFCYNYTNAGKLQRNGESRVQYSFQLCLIPVTFASLVPLITYLPLLSLSIPLVMHVFKMLLLTSLITYLLLFFSVMMFFAEQIPAFCSSIQSCFDVEEDSGSIYYVPTNGTKKIDVLSDRYFVDYAYMLLMKLSRIKLNFFETNMFPSRDVRSRRESYSEVIFLTSLTLYIPMFFIRRTIVELEIFVFI</sequence>
<dbReference type="Proteomes" id="UP000046393">
    <property type="component" value="Unplaced"/>
</dbReference>
<organism evidence="2 3">
    <name type="scientific">Syphacia muris</name>
    <dbReference type="NCBI Taxonomy" id="451379"/>
    <lineage>
        <taxon>Eukaryota</taxon>
        <taxon>Metazoa</taxon>
        <taxon>Ecdysozoa</taxon>
        <taxon>Nematoda</taxon>
        <taxon>Chromadorea</taxon>
        <taxon>Rhabditida</taxon>
        <taxon>Spirurina</taxon>
        <taxon>Oxyuridomorpha</taxon>
        <taxon>Oxyuroidea</taxon>
        <taxon>Oxyuridae</taxon>
        <taxon>Syphacia</taxon>
    </lineage>
</organism>
<dbReference type="GO" id="GO:0018996">
    <property type="term" value="P:molting cycle, collagen and cuticulin-based cuticle"/>
    <property type="evidence" value="ECO:0007669"/>
    <property type="project" value="TreeGrafter"/>
</dbReference>
<evidence type="ECO:0000313" key="3">
    <source>
        <dbReference type="WBParaSite" id="SMUV_0000836701-mRNA-1"/>
    </source>
</evidence>
<feature type="transmembrane region" description="Helical" evidence="1">
    <location>
        <begin position="402"/>
        <end position="428"/>
    </location>
</feature>
<dbReference type="WBParaSite" id="SMUV_0000836701-mRNA-1">
    <property type="protein sequence ID" value="SMUV_0000836701-mRNA-1"/>
    <property type="gene ID" value="SMUV_0000836701"/>
</dbReference>
<proteinExistence type="predicted"/>
<feature type="transmembrane region" description="Helical" evidence="1">
    <location>
        <begin position="440"/>
        <end position="460"/>
    </location>
</feature>
<name>A0A0N5AU44_9BILA</name>
<dbReference type="PANTHER" id="PTHR10796">
    <property type="entry name" value="PATCHED-RELATED"/>
    <property type="match status" value="1"/>
</dbReference>
<feature type="transmembrane region" description="Helical" evidence="1">
    <location>
        <begin position="338"/>
        <end position="355"/>
    </location>
</feature>
<dbReference type="PANTHER" id="PTHR10796:SF187">
    <property type="entry name" value="SSD DOMAIN-CONTAINING PROTEIN"/>
    <property type="match status" value="1"/>
</dbReference>
<keyword evidence="1" id="KW-1133">Transmembrane helix</keyword>
<keyword evidence="2" id="KW-1185">Reference proteome</keyword>
<accession>A0A0N5AU44</accession>
<dbReference type="GO" id="GO:0005886">
    <property type="term" value="C:plasma membrane"/>
    <property type="evidence" value="ECO:0007669"/>
    <property type="project" value="TreeGrafter"/>
</dbReference>
<dbReference type="InterPro" id="IPR051697">
    <property type="entry name" value="Patched_domain-protein"/>
</dbReference>
<reference evidence="3" key="1">
    <citation type="submission" date="2016-04" db="UniProtKB">
        <authorList>
            <consortium name="WormBaseParasite"/>
        </authorList>
    </citation>
    <scope>IDENTIFICATION</scope>
</reference>
<feature type="transmembrane region" description="Helical" evidence="1">
    <location>
        <begin position="7"/>
        <end position="28"/>
    </location>
</feature>